<proteinExistence type="predicted"/>
<protein>
    <submittedName>
        <fullName evidence="1">Uncharacterized protein</fullName>
    </submittedName>
</protein>
<keyword evidence="2" id="KW-1185">Reference proteome</keyword>
<evidence type="ECO:0000313" key="2">
    <source>
        <dbReference type="Proteomes" id="UP000501780"/>
    </source>
</evidence>
<reference evidence="1 2" key="1">
    <citation type="submission" date="2020-03" db="EMBL/GenBank/DDBJ databases">
        <title>Genomic analysis of Bacteroides faecium CBA7301.</title>
        <authorList>
            <person name="Kim J."/>
            <person name="Roh S.W."/>
        </authorList>
    </citation>
    <scope>NUCLEOTIDE SEQUENCE [LARGE SCALE GENOMIC DNA]</scope>
    <source>
        <strain evidence="1 2">CBA7301</strain>
    </source>
</reference>
<dbReference type="InterPro" id="IPR032320">
    <property type="entry name" value="GH18_BT1044-like"/>
</dbReference>
<dbReference type="KEGG" id="bfc:BacF7301_25475"/>
<dbReference type="Pfam" id="PF16141">
    <property type="entry name" value="GH18_BT1044-like"/>
    <property type="match status" value="1"/>
</dbReference>
<sequence>MNYKSIFNLCLAIFLVFVPIGCDDWTELEIHDSQINGFKEQNPEQYAAYTQKLRAYKASKHALVYARLDNAPEVSSSEKDFLRSLPDSIDIVTMRNANRLSDYDREDMKLVRADYGTRVLYYIDASAKEELNNSISAATDAVRKGIFDGITLGSSSSVDASTIKNMTDALGQTDCLLVFEGTPSMLPESSRSLFDYFVLDISSAADEYDVEVVVRLATDHGKTAADRLLLAVVPGATLTDYNGVTRNSITGAASSALTMGPLGGIAIFNISADYYDADIIYKQTRGGIQFLNPAPVH</sequence>
<dbReference type="Proteomes" id="UP000501780">
    <property type="component" value="Chromosome"/>
</dbReference>
<dbReference type="AlphaFoldDB" id="A0A6H0KVU0"/>
<accession>A0A6H0KVU0</accession>
<evidence type="ECO:0000313" key="1">
    <source>
        <dbReference type="EMBL" id="QIU97299.1"/>
    </source>
</evidence>
<organism evidence="1 2">
    <name type="scientific">Bacteroides faecium</name>
    <dbReference type="NCBI Taxonomy" id="2715212"/>
    <lineage>
        <taxon>Bacteria</taxon>
        <taxon>Pseudomonadati</taxon>
        <taxon>Bacteroidota</taxon>
        <taxon>Bacteroidia</taxon>
        <taxon>Bacteroidales</taxon>
        <taxon>Bacteroidaceae</taxon>
        <taxon>Bacteroides</taxon>
    </lineage>
</organism>
<gene>
    <name evidence="1" type="ORF">BacF7301_25475</name>
</gene>
<dbReference type="RefSeq" id="WP_167966994.1">
    <property type="nucleotide sequence ID" value="NZ_CP050831.1"/>
</dbReference>
<dbReference type="EMBL" id="CP050831">
    <property type="protein sequence ID" value="QIU97299.1"/>
    <property type="molecule type" value="Genomic_DNA"/>
</dbReference>
<name>A0A6H0KVU0_9BACE</name>